<feature type="transmembrane region" description="Helical" evidence="1">
    <location>
        <begin position="356"/>
        <end position="375"/>
    </location>
</feature>
<name>A0A8J8B0E0_9FIRM</name>
<evidence type="ECO:0000313" key="2">
    <source>
        <dbReference type="EMBL" id="MBR0597084.1"/>
    </source>
</evidence>
<keyword evidence="1" id="KW-1133">Transmembrane helix</keyword>
<keyword evidence="1" id="KW-0472">Membrane</keyword>
<dbReference type="AlphaFoldDB" id="A0A8J8B0E0"/>
<keyword evidence="3" id="KW-1185">Reference proteome</keyword>
<feature type="transmembrane region" description="Helical" evidence="1">
    <location>
        <begin position="419"/>
        <end position="441"/>
    </location>
</feature>
<feature type="transmembrane region" description="Helical" evidence="1">
    <location>
        <begin position="64"/>
        <end position="82"/>
    </location>
</feature>
<comment type="caution">
    <text evidence="2">The sequence shown here is derived from an EMBL/GenBank/DDBJ whole genome shotgun (WGS) entry which is preliminary data.</text>
</comment>
<feature type="transmembrane region" description="Helical" evidence="1">
    <location>
        <begin position="510"/>
        <end position="533"/>
    </location>
</feature>
<reference evidence="2" key="2">
    <citation type="submission" date="2021-04" db="EMBL/GenBank/DDBJ databases">
        <authorList>
            <person name="Liu J."/>
        </authorList>
    </citation>
    <scope>NUCLEOTIDE SEQUENCE</scope>
    <source>
        <strain evidence="2">BAD-6</strain>
    </source>
</reference>
<feature type="transmembrane region" description="Helical" evidence="1">
    <location>
        <begin position="94"/>
        <end position="114"/>
    </location>
</feature>
<sequence>MKKVMRIPLTIYRIQTAVYTNLGIYYIKKLPLIGKQIPDRIYGDSDLKLTASVIMLLLNIIRKFLGKFMILGLMIFLPLFFISEKLESTTLPEAFVHLFFFLYFIGGTVQISALMEPGKIKYICVRLMRFRARDYEISAVLTRHLSNFIYYFPSVFFPYLMMGGNGRKAVLLLLLLTAFRFISEGLQLLLFQKTGILFPKKFAVQWLVIIPALAAAYLPFYLKTIWPIESILFSLPFILIVFTGTFASIRYMIRFRDYKKVVIASVKSDDMMLDMNKIKSEAMFSNVRVKESDFSEAVLSSGKFEDKKGYEYLNAIFFERHKKLLVTPIIRWLFIIGVVFAASTAAAFLFPGMVGVLDQSLSGLLPSFVFVMYFTSIGDRVCRAMFYNCDISLLRYGFYRDRDVILKNFMVRLKKITGLNLITGAAISIGLLAFILITGISFHISDFALFVVSILCLSVFFSVHHLFLYYVLQPYTTELNIKNPYFRVINTIVYLLCFGCLQLRKVPGFFTIAVIAATLLYILTALILVYRFAPANFRVK</sequence>
<accession>A0A8J8B0E0</accession>
<gene>
    <name evidence="2" type="ORF">KCX82_04300</name>
</gene>
<feature type="transmembrane region" description="Helical" evidence="1">
    <location>
        <begin position="135"/>
        <end position="157"/>
    </location>
</feature>
<feature type="transmembrane region" description="Helical" evidence="1">
    <location>
        <begin position="228"/>
        <end position="249"/>
    </location>
</feature>
<feature type="transmembrane region" description="Helical" evidence="1">
    <location>
        <begin position="203"/>
        <end position="222"/>
    </location>
</feature>
<evidence type="ECO:0000313" key="3">
    <source>
        <dbReference type="Proteomes" id="UP000675664"/>
    </source>
</evidence>
<organism evidence="2 3">
    <name type="scientific">Sinanaerobacter chloroacetimidivorans</name>
    <dbReference type="NCBI Taxonomy" id="2818044"/>
    <lineage>
        <taxon>Bacteria</taxon>
        <taxon>Bacillati</taxon>
        <taxon>Bacillota</taxon>
        <taxon>Clostridia</taxon>
        <taxon>Peptostreptococcales</taxon>
        <taxon>Anaerovoracaceae</taxon>
        <taxon>Sinanaerobacter</taxon>
    </lineage>
</organism>
<keyword evidence="1" id="KW-0812">Transmembrane</keyword>
<dbReference type="Proteomes" id="UP000675664">
    <property type="component" value="Unassembled WGS sequence"/>
</dbReference>
<dbReference type="EMBL" id="JAGSND010000002">
    <property type="protein sequence ID" value="MBR0597084.1"/>
    <property type="molecule type" value="Genomic_DNA"/>
</dbReference>
<evidence type="ECO:0000256" key="1">
    <source>
        <dbReference type="SAM" id="Phobius"/>
    </source>
</evidence>
<feature type="transmembrane region" description="Helical" evidence="1">
    <location>
        <begin position="447"/>
        <end position="472"/>
    </location>
</feature>
<feature type="transmembrane region" description="Helical" evidence="1">
    <location>
        <begin position="329"/>
        <end position="350"/>
    </location>
</feature>
<feature type="transmembrane region" description="Helical" evidence="1">
    <location>
        <begin position="169"/>
        <end position="191"/>
    </location>
</feature>
<feature type="transmembrane region" description="Helical" evidence="1">
    <location>
        <begin position="484"/>
        <end position="504"/>
    </location>
</feature>
<reference evidence="2" key="1">
    <citation type="submission" date="2021-04" db="EMBL/GenBank/DDBJ databases">
        <title>Sinoanaerobacter chloroacetimidivorans sp. nov., an obligate anaerobic bacterium isolated from anaerobic sludge.</title>
        <authorList>
            <person name="Bao Y."/>
        </authorList>
    </citation>
    <scope>NUCLEOTIDE SEQUENCE</scope>
    <source>
        <strain evidence="2">BAD-6</strain>
    </source>
</reference>
<dbReference type="RefSeq" id="WP_227017213.1">
    <property type="nucleotide sequence ID" value="NZ_JAGSND010000002.1"/>
</dbReference>
<protein>
    <submittedName>
        <fullName evidence="2">Uncharacterized protein</fullName>
    </submittedName>
</protein>
<proteinExistence type="predicted"/>